<evidence type="ECO:0000256" key="3">
    <source>
        <dbReference type="ARBA" id="ARBA00022833"/>
    </source>
</evidence>
<comment type="similarity">
    <text evidence="6">Belongs to the aldolase class II family. MtnB subfamily.</text>
</comment>
<keyword evidence="5 6" id="KW-0456">Lyase</keyword>
<evidence type="ECO:0000256" key="2">
    <source>
        <dbReference type="ARBA" id="ARBA00022723"/>
    </source>
</evidence>
<dbReference type="PANTHER" id="PTHR10640:SF7">
    <property type="entry name" value="METHYLTHIORIBULOSE-1-PHOSPHATE DEHYDRATASE"/>
    <property type="match status" value="1"/>
</dbReference>
<dbReference type="Pfam" id="PF00596">
    <property type="entry name" value="Aldolase_II"/>
    <property type="match status" value="1"/>
</dbReference>
<dbReference type="NCBIfam" id="NF006672">
    <property type="entry name" value="PRK09220.1"/>
    <property type="match status" value="1"/>
</dbReference>
<keyword evidence="2 6" id="KW-0479">Metal-binding</keyword>
<organism evidence="8 10">
    <name type="scientific">Stutzerimonas balearica DSM 6083</name>
    <dbReference type="NCBI Taxonomy" id="1123016"/>
    <lineage>
        <taxon>Bacteria</taxon>
        <taxon>Pseudomonadati</taxon>
        <taxon>Pseudomonadota</taxon>
        <taxon>Gammaproteobacteria</taxon>
        <taxon>Pseudomonadales</taxon>
        <taxon>Pseudomonadaceae</taxon>
        <taxon>Stutzerimonas</taxon>
    </lineage>
</organism>
<dbReference type="KEGG" id="pbm:CL52_07960"/>
<evidence type="ECO:0000313" key="8">
    <source>
        <dbReference type="EMBL" id="AJE14984.1"/>
    </source>
</evidence>
<keyword evidence="4 6" id="KW-0486">Methionine biosynthesis</keyword>
<evidence type="ECO:0000313" key="9">
    <source>
        <dbReference type="EMBL" id="SDM20773.1"/>
    </source>
</evidence>
<reference evidence="8 10" key="3">
    <citation type="journal article" name="Genome Announc.">
        <title>Complete Genome Sequence of Pseudomonas balearica DSM 6083T.</title>
        <authorList>
            <person name="Bennasar-Figueras A."/>
            <person name="Salva-Serra F."/>
            <person name="Jaen-Luchoro D."/>
            <person name="Segui C."/>
            <person name="Aliaga F."/>
            <person name="Busquets A."/>
            <person name="Gomila M."/>
            <person name="Moore E.R."/>
            <person name="Lalucat J."/>
        </authorList>
    </citation>
    <scope>NUCLEOTIDE SEQUENCE [LARGE SCALE GENOMIC DNA]</scope>
    <source>
        <strain evidence="10">DSM 6083</strain>
        <strain evidence="8">DSM6083</strain>
    </source>
</reference>
<dbReference type="Proteomes" id="UP000031271">
    <property type="component" value="Chromosome"/>
</dbReference>
<name>A0A8D3Y0S3_9GAMM</name>
<comment type="catalytic activity">
    <reaction evidence="6">
        <text>5-(methylsulfanyl)-D-ribulose 1-phosphate = 5-methylsulfanyl-2,3-dioxopentyl phosphate + H2O</text>
        <dbReference type="Rhea" id="RHEA:15549"/>
        <dbReference type="ChEBI" id="CHEBI:15377"/>
        <dbReference type="ChEBI" id="CHEBI:58548"/>
        <dbReference type="ChEBI" id="CHEBI:58828"/>
        <dbReference type="EC" id="4.2.1.109"/>
    </reaction>
</comment>
<dbReference type="GO" id="GO:0046570">
    <property type="term" value="F:methylthioribulose 1-phosphate dehydratase activity"/>
    <property type="evidence" value="ECO:0007669"/>
    <property type="project" value="UniProtKB-UniRule"/>
</dbReference>
<dbReference type="Gene3D" id="3.40.225.10">
    <property type="entry name" value="Class II aldolase/adducin N-terminal domain"/>
    <property type="match status" value="1"/>
</dbReference>
<dbReference type="UniPathway" id="UPA00904">
    <property type="reaction ID" value="UER00875"/>
</dbReference>
<dbReference type="PANTHER" id="PTHR10640">
    <property type="entry name" value="METHYLTHIORIBULOSE-1-PHOSPHATE DEHYDRATASE"/>
    <property type="match status" value="1"/>
</dbReference>
<dbReference type="HAMAP" id="MF_01677">
    <property type="entry name" value="Salvage_MtnB"/>
    <property type="match status" value="1"/>
</dbReference>
<dbReference type="EC" id="4.2.1.109" evidence="6"/>
<dbReference type="EMBL" id="CP007511">
    <property type="protein sequence ID" value="AJE14984.1"/>
    <property type="molecule type" value="Genomic_DNA"/>
</dbReference>
<reference evidence="9 11" key="2">
    <citation type="submission" date="2016-10" db="EMBL/GenBank/DDBJ databases">
        <authorList>
            <person name="Varghese N."/>
            <person name="Submissions S."/>
        </authorList>
    </citation>
    <scope>NUCLEOTIDE SEQUENCE [LARGE SCALE GENOMIC DNA]</scope>
    <source>
        <strain evidence="9 11">DSM 6083</strain>
    </source>
</reference>
<keyword evidence="1 6" id="KW-0028">Amino-acid biosynthesis</keyword>
<reference evidence="10" key="1">
    <citation type="submission" date="2014-03" db="EMBL/GenBank/DDBJ databases">
        <title>Complete genome of Pseudomonas balearica DSM 6083T, a sewage water isolate from an enrichment with 2-methylnaphthalene.</title>
        <authorList>
            <person name="Salva-Serra F."/>
            <person name="Jaen-Luchoro D."/>
            <person name="Busquets A."/>
            <person name="Pena A."/>
            <person name="Gomila M."/>
            <person name="Bosch R."/>
            <person name="Nogales B."/>
            <person name="Garcia-Valdes E."/>
            <person name="Lalucat J."/>
            <person name="Bennasar A."/>
        </authorList>
    </citation>
    <scope>NUCLEOTIDE SEQUENCE [LARGE SCALE GENOMIC DNA]</scope>
    <source>
        <strain evidence="10">DSM 6083</strain>
    </source>
</reference>
<dbReference type="GO" id="GO:0019509">
    <property type="term" value="P:L-methionine salvage from methylthioadenosine"/>
    <property type="evidence" value="ECO:0007669"/>
    <property type="project" value="UniProtKB-UniRule"/>
</dbReference>
<proteinExistence type="inferred from homology"/>
<dbReference type="EMBL" id="FNHO01000003">
    <property type="protein sequence ID" value="SDM20773.1"/>
    <property type="molecule type" value="Genomic_DNA"/>
</dbReference>
<dbReference type="GO" id="GO:0005737">
    <property type="term" value="C:cytoplasm"/>
    <property type="evidence" value="ECO:0007669"/>
    <property type="project" value="UniProtKB-UniRule"/>
</dbReference>
<feature type="domain" description="Class II aldolase/adducin N-terminal" evidence="7">
    <location>
        <begin position="10"/>
        <end position="198"/>
    </location>
</feature>
<evidence type="ECO:0000259" key="7">
    <source>
        <dbReference type="SMART" id="SM01007"/>
    </source>
</evidence>
<dbReference type="InterPro" id="IPR001303">
    <property type="entry name" value="Aldolase_II/adducin_N"/>
</dbReference>
<evidence type="ECO:0000256" key="5">
    <source>
        <dbReference type="ARBA" id="ARBA00023239"/>
    </source>
</evidence>
<dbReference type="GeneID" id="77259852"/>
<accession>A0A8D3Y0S3</accession>
<evidence type="ECO:0000313" key="11">
    <source>
        <dbReference type="Proteomes" id="UP000182276"/>
    </source>
</evidence>
<dbReference type="InterPro" id="IPR017714">
    <property type="entry name" value="MethylthioRu-1-P_deHdtase_MtnB"/>
</dbReference>
<comment type="function">
    <text evidence="6">Catalyzes the dehydration of methylthioribulose-1-phosphate (MTRu-1-P) into 2,3-diketo-5-methylthiopentyl-1-phosphate (DK-MTP-1-P).</text>
</comment>
<evidence type="ECO:0000313" key="10">
    <source>
        <dbReference type="Proteomes" id="UP000031271"/>
    </source>
</evidence>
<dbReference type="GO" id="GO:0005996">
    <property type="term" value="P:monosaccharide metabolic process"/>
    <property type="evidence" value="ECO:0007669"/>
    <property type="project" value="UniProtKB-ARBA"/>
</dbReference>
<feature type="binding site" evidence="6">
    <location>
        <position position="96"/>
    </location>
    <ligand>
        <name>Zn(2+)</name>
        <dbReference type="ChEBI" id="CHEBI:29105"/>
    </ligand>
</feature>
<dbReference type="GO" id="GO:0008270">
    <property type="term" value="F:zinc ion binding"/>
    <property type="evidence" value="ECO:0007669"/>
    <property type="project" value="UniProtKB-UniRule"/>
</dbReference>
<dbReference type="SUPFAM" id="SSF53639">
    <property type="entry name" value="AraD/HMP-PK domain-like"/>
    <property type="match status" value="1"/>
</dbReference>
<dbReference type="RefSeq" id="WP_043219636.1">
    <property type="nucleotide sequence ID" value="NZ_CP007511.1"/>
</dbReference>
<keyword evidence="3 6" id="KW-0862">Zinc</keyword>
<comment type="cofactor">
    <cofactor evidence="6">
        <name>Zn(2+)</name>
        <dbReference type="ChEBI" id="CHEBI:29105"/>
    </cofactor>
    <text evidence="6">Binds 1 zinc ion per subunit.</text>
</comment>
<feature type="binding site" evidence="6">
    <location>
        <position position="98"/>
    </location>
    <ligand>
        <name>Zn(2+)</name>
        <dbReference type="ChEBI" id="CHEBI:29105"/>
    </ligand>
</feature>
<dbReference type="NCBIfam" id="TIGR03328">
    <property type="entry name" value="salvage_mtnB"/>
    <property type="match status" value="1"/>
</dbReference>
<evidence type="ECO:0000256" key="6">
    <source>
        <dbReference type="HAMAP-Rule" id="MF_01677"/>
    </source>
</evidence>
<evidence type="ECO:0000256" key="4">
    <source>
        <dbReference type="ARBA" id="ARBA00023167"/>
    </source>
</evidence>
<keyword evidence="11" id="KW-1185">Reference proteome</keyword>
<sequence length="206" mass="22256">MTATRDQLTRAIIEAGRSIHARGWSPAASGNYSARLTSAEVLLTVSGSHKGRLGADDLVAVDMQGASLEPGKQPSTDTSLHTQLYRWKPEIGAVLHTHSVSATVLSRIATGDSLLFADDELLKVFAGVTTHACQVRVPILENDPSITGLAAAVQPWLQAHPDCAGYLVRGHGLYTWGATLSDALRQVEAFEFLFECELRMRALQQH</sequence>
<dbReference type="AlphaFoldDB" id="A0A8D3Y0S3"/>
<protein>
    <recommendedName>
        <fullName evidence="6">Methylthioribulose-1-phosphate dehydratase</fullName>
        <shortName evidence="6">MTRu-1-P dehydratase</shortName>
        <ecNumber evidence="6">4.2.1.109</ecNumber>
    </recommendedName>
</protein>
<dbReference type="Proteomes" id="UP000182276">
    <property type="component" value="Unassembled WGS sequence"/>
</dbReference>
<comment type="pathway">
    <text evidence="6">Amino-acid biosynthesis; L-methionine biosynthesis via salvage pathway; L-methionine from S-methyl-5-thio-alpha-D-ribose 1-phosphate: step 2/6.</text>
</comment>
<dbReference type="InterPro" id="IPR036409">
    <property type="entry name" value="Aldolase_II/adducin_N_sf"/>
</dbReference>
<evidence type="ECO:0000256" key="1">
    <source>
        <dbReference type="ARBA" id="ARBA00022605"/>
    </source>
</evidence>
<gene>
    <name evidence="6" type="primary">mtnB</name>
    <name evidence="8" type="ORF">CL52_07960</name>
    <name evidence="9" type="ORF">SAMN05660875_10323</name>
</gene>
<dbReference type="SMART" id="SM01007">
    <property type="entry name" value="Aldolase_II"/>
    <property type="match status" value="1"/>
</dbReference>